<proteinExistence type="predicted"/>
<evidence type="ECO:0000313" key="3">
    <source>
        <dbReference type="Proteomes" id="UP000031656"/>
    </source>
</evidence>
<evidence type="ECO:0000313" key="2">
    <source>
        <dbReference type="EMBL" id="AHK71370.1"/>
    </source>
</evidence>
<sequence>MFLTSRGMILRRLRRGLAGAVVLFGLLLLWMGWVAFRGVSAVPVRSEMAVILGTAVTQNGEPRPALRERLEEGLRLWRAGFVRTIMVSGAIESGNHQDEARIMADWLIARDVPASAIIVDSHGNNTWLTALHVARLHPQGAIVVTQWFHVLRSEWALRRAGVKPVSGAAPCRFRMVELWYLFRDSVALPVYVLTKAPLR</sequence>
<gene>
    <name evidence="2" type="ORF">GLS_c14820</name>
</gene>
<reference evidence="2 3" key="1">
    <citation type="journal article" date="2015" name="Appl. Microbiol. Biotechnol.">
        <title>The consequence of an additional NADH dehydrogenase paralog on the growth of Gluconobacter oxydans DSM3504.</title>
        <authorList>
            <person name="Kostner D."/>
            <person name="Luchterhand B."/>
            <person name="Junker A."/>
            <person name="Volland S."/>
            <person name="Daniel R."/>
            <person name="Buchs J."/>
            <person name="Liebl W."/>
            <person name="Ehrenreich A."/>
        </authorList>
    </citation>
    <scope>NUCLEOTIDE SEQUENCE [LARGE SCALE GENOMIC DNA]</scope>
    <source>
        <strain evidence="2">DSM 3504</strain>
    </source>
</reference>
<dbReference type="KEGG" id="goy:GLS_c14820"/>
<dbReference type="EMBL" id="CP004373">
    <property type="protein sequence ID" value="AHK71370.1"/>
    <property type="molecule type" value="Genomic_DNA"/>
</dbReference>
<accession>A0A067Z6R7</accession>
<dbReference type="GO" id="GO:0043164">
    <property type="term" value="P:Gram-negative-bacterium-type cell wall biogenesis"/>
    <property type="evidence" value="ECO:0007669"/>
    <property type="project" value="TreeGrafter"/>
</dbReference>
<dbReference type="PANTHER" id="PTHR30336">
    <property type="entry name" value="INNER MEMBRANE PROTEIN, PROBABLE PERMEASE"/>
    <property type="match status" value="1"/>
</dbReference>
<dbReference type="InterPro" id="IPR051599">
    <property type="entry name" value="Cell_Envelope_Assoc"/>
</dbReference>
<dbReference type="Proteomes" id="UP000031656">
    <property type="component" value="Chromosome"/>
</dbReference>
<organism evidence="2 3">
    <name type="scientific">Gluconobacter oxydans DSM 3504</name>
    <dbReference type="NCBI Taxonomy" id="1288313"/>
    <lineage>
        <taxon>Bacteria</taxon>
        <taxon>Pseudomonadati</taxon>
        <taxon>Pseudomonadota</taxon>
        <taxon>Alphaproteobacteria</taxon>
        <taxon>Acetobacterales</taxon>
        <taxon>Acetobacteraceae</taxon>
        <taxon>Gluconobacter</taxon>
    </lineage>
</organism>
<dbReference type="AlphaFoldDB" id="A0A067Z6R7"/>
<evidence type="ECO:0000259" key="1">
    <source>
        <dbReference type="Pfam" id="PF02698"/>
    </source>
</evidence>
<dbReference type="InterPro" id="IPR014729">
    <property type="entry name" value="Rossmann-like_a/b/a_fold"/>
</dbReference>
<dbReference type="CDD" id="cd06259">
    <property type="entry name" value="YdcF-like"/>
    <property type="match status" value="1"/>
</dbReference>
<dbReference type="GO" id="GO:0000270">
    <property type="term" value="P:peptidoglycan metabolic process"/>
    <property type="evidence" value="ECO:0007669"/>
    <property type="project" value="TreeGrafter"/>
</dbReference>
<name>A0A067Z6R7_GLUOY</name>
<feature type="domain" description="DUF218" evidence="1">
    <location>
        <begin position="48"/>
        <end position="171"/>
    </location>
</feature>
<protein>
    <submittedName>
        <fullName evidence="2">Membrane associated protein</fullName>
    </submittedName>
</protein>
<dbReference type="PANTHER" id="PTHR30336:SF4">
    <property type="entry name" value="ENVELOPE BIOGENESIS FACTOR ELYC"/>
    <property type="match status" value="1"/>
</dbReference>
<dbReference type="RefSeq" id="WP_226986544.1">
    <property type="nucleotide sequence ID" value="NZ_CP004373.1"/>
</dbReference>
<dbReference type="Pfam" id="PF02698">
    <property type="entry name" value="DUF218"/>
    <property type="match status" value="1"/>
</dbReference>
<dbReference type="Gene3D" id="3.40.50.620">
    <property type="entry name" value="HUPs"/>
    <property type="match status" value="1"/>
</dbReference>
<dbReference type="InterPro" id="IPR003848">
    <property type="entry name" value="DUF218"/>
</dbReference>
<dbReference type="GO" id="GO:0005886">
    <property type="term" value="C:plasma membrane"/>
    <property type="evidence" value="ECO:0007669"/>
    <property type="project" value="TreeGrafter"/>
</dbReference>
<dbReference type="GeneID" id="56905703"/>
<dbReference type="HOGENOM" id="CLU_051474_3_1_5"/>